<dbReference type="Proteomes" id="UP000244910">
    <property type="component" value="Chromosome"/>
</dbReference>
<keyword evidence="11" id="KW-1185">Reference proteome</keyword>
<organism evidence="10 11">
    <name type="scientific">Clostridium drakei</name>
    <dbReference type="NCBI Taxonomy" id="332101"/>
    <lineage>
        <taxon>Bacteria</taxon>
        <taxon>Bacillati</taxon>
        <taxon>Bacillota</taxon>
        <taxon>Clostridia</taxon>
        <taxon>Eubacteriales</taxon>
        <taxon>Clostridiaceae</taxon>
        <taxon>Clostridium</taxon>
    </lineage>
</organism>
<dbReference type="EMBL" id="CP020953">
    <property type="protein sequence ID" value="AWI06140.1"/>
    <property type="molecule type" value="Genomic_DNA"/>
</dbReference>
<evidence type="ECO:0000256" key="4">
    <source>
        <dbReference type="ARBA" id="ARBA00022475"/>
    </source>
</evidence>
<dbReference type="InterPro" id="IPR000515">
    <property type="entry name" value="MetI-like"/>
</dbReference>
<accession>A0A2U8DU27</accession>
<dbReference type="PANTHER" id="PTHR30450:SF1">
    <property type="entry name" value="D-METHIONINE TRANSPORT SYSTEM PERMEASE PROTEIN METI-RELATED"/>
    <property type="match status" value="1"/>
</dbReference>
<keyword evidence="5 8" id="KW-0812">Transmembrane</keyword>
<feature type="transmembrane region" description="Helical" evidence="8">
    <location>
        <begin position="138"/>
        <end position="160"/>
    </location>
</feature>
<feature type="transmembrane region" description="Helical" evidence="8">
    <location>
        <begin position="67"/>
        <end position="87"/>
    </location>
</feature>
<protein>
    <submittedName>
        <fullName evidence="10">Methionine ABC transporter permease</fullName>
    </submittedName>
</protein>
<dbReference type="PANTHER" id="PTHR30450">
    <property type="entry name" value="ABC TRANSPORTER PERMEASE"/>
    <property type="match status" value="1"/>
</dbReference>
<evidence type="ECO:0000313" key="10">
    <source>
        <dbReference type="EMBL" id="AWI06140.1"/>
    </source>
</evidence>
<keyword evidence="6 8" id="KW-1133">Transmembrane helix</keyword>
<name>A0A2U8DU27_9CLOT</name>
<dbReference type="CDD" id="cd06261">
    <property type="entry name" value="TM_PBP2"/>
    <property type="match status" value="1"/>
</dbReference>
<sequence length="220" mass="23555">MSDYTLTEIINMLILPALGETVRMVFISGMLGTFLGFFVGIILVICDDNGLQPNKVIHRILDTVVNVIRSFPFVILMISIIPLTRIITGSSIGQAAAIVPLTTAITPFIARIFQSSFKEVDSSLIEAAKSFGASNKQIIFNVMLVEALPSIISGMSLAIINLLGATAMAGAIGAGGLGAVALTHGYQNFNQKIMYSIVVVLIVLVCLIQYSGDTLYKKLK</sequence>
<evidence type="ECO:0000256" key="6">
    <source>
        <dbReference type="ARBA" id="ARBA00022989"/>
    </source>
</evidence>
<dbReference type="PROSITE" id="PS50928">
    <property type="entry name" value="ABC_TM1"/>
    <property type="match status" value="1"/>
</dbReference>
<dbReference type="RefSeq" id="WP_032076199.1">
    <property type="nucleotide sequence ID" value="NZ_CP020953.1"/>
</dbReference>
<evidence type="ECO:0000256" key="5">
    <source>
        <dbReference type="ARBA" id="ARBA00022692"/>
    </source>
</evidence>
<proteinExistence type="inferred from homology"/>
<evidence type="ECO:0000256" key="8">
    <source>
        <dbReference type="RuleBase" id="RU363032"/>
    </source>
</evidence>
<reference evidence="11" key="1">
    <citation type="submission" date="2017-04" db="EMBL/GenBank/DDBJ databases">
        <authorList>
            <person name="Song Y."/>
            <person name="Cho B.-K."/>
        </authorList>
    </citation>
    <scope>NUCLEOTIDE SEQUENCE [LARGE SCALE GENOMIC DNA]</scope>
    <source>
        <strain evidence="11">SL1</strain>
    </source>
</reference>
<dbReference type="AlphaFoldDB" id="A0A2U8DU27"/>
<dbReference type="InterPro" id="IPR035906">
    <property type="entry name" value="MetI-like_sf"/>
</dbReference>
<feature type="domain" description="ABC transmembrane type-1" evidence="9">
    <location>
        <begin position="18"/>
        <end position="210"/>
    </location>
</feature>
<dbReference type="GO" id="GO:0005886">
    <property type="term" value="C:plasma membrane"/>
    <property type="evidence" value="ECO:0007669"/>
    <property type="project" value="UniProtKB-SubCell"/>
</dbReference>
<feature type="transmembrane region" description="Helical" evidence="8">
    <location>
        <begin position="193"/>
        <end position="212"/>
    </location>
</feature>
<dbReference type="Gene3D" id="1.10.3720.10">
    <property type="entry name" value="MetI-like"/>
    <property type="match status" value="1"/>
</dbReference>
<comment type="subcellular location">
    <subcellularLocation>
        <location evidence="1 8">Cell membrane</location>
        <topology evidence="1 8">Multi-pass membrane protein</topology>
    </subcellularLocation>
</comment>
<keyword evidence="7 8" id="KW-0472">Membrane</keyword>
<feature type="transmembrane region" description="Helical" evidence="8">
    <location>
        <begin position="25"/>
        <end position="46"/>
    </location>
</feature>
<dbReference type="InterPro" id="IPR051322">
    <property type="entry name" value="AA_ABC_Transporter_Permease"/>
</dbReference>
<feature type="transmembrane region" description="Helical" evidence="8">
    <location>
        <begin position="166"/>
        <end position="186"/>
    </location>
</feature>
<dbReference type="Pfam" id="PF00528">
    <property type="entry name" value="BPD_transp_1"/>
    <property type="match status" value="1"/>
</dbReference>
<dbReference type="OrthoDB" id="9793490at2"/>
<dbReference type="GO" id="GO:0048473">
    <property type="term" value="P:D-methionine transmembrane transport"/>
    <property type="evidence" value="ECO:0007669"/>
    <property type="project" value="TreeGrafter"/>
</dbReference>
<gene>
    <name evidence="10" type="ORF">B9W14_17065</name>
</gene>
<evidence type="ECO:0000256" key="1">
    <source>
        <dbReference type="ARBA" id="ARBA00004651"/>
    </source>
</evidence>
<keyword evidence="3 8" id="KW-0813">Transport</keyword>
<dbReference type="KEGG" id="cdrk:B9W14_17065"/>
<evidence type="ECO:0000256" key="3">
    <source>
        <dbReference type="ARBA" id="ARBA00022448"/>
    </source>
</evidence>
<comment type="similarity">
    <text evidence="2">Belongs to the binding-protein-dependent transport system permease family. CysTW subfamily.</text>
</comment>
<evidence type="ECO:0000256" key="7">
    <source>
        <dbReference type="ARBA" id="ARBA00023136"/>
    </source>
</evidence>
<evidence type="ECO:0000256" key="2">
    <source>
        <dbReference type="ARBA" id="ARBA00007069"/>
    </source>
</evidence>
<feature type="transmembrane region" description="Helical" evidence="8">
    <location>
        <begin position="93"/>
        <end position="113"/>
    </location>
</feature>
<keyword evidence="4" id="KW-1003">Cell membrane</keyword>
<evidence type="ECO:0000259" key="9">
    <source>
        <dbReference type="PROSITE" id="PS50928"/>
    </source>
</evidence>
<dbReference type="SUPFAM" id="SSF161098">
    <property type="entry name" value="MetI-like"/>
    <property type="match status" value="1"/>
</dbReference>
<dbReference type="FunFam" id="1.10.3720.10:FF:000002">
    <property type="entry name" value="D-methionine ABC transporter permease MetI"/>
    <property type="match status" value="1"/>
</dbReference>
<evidence type="ECO:0000313" key="11">
    <source>
        <dbReference type="Proteomes" id="UP000244910"/>
    </source>
</evidence>